<keyword evidence="4 8" id="KW-0808">Transferase</keyword>
<keyword evidence="6" id="KW-0812">Transmembrane</keyword>
<evidence type="ECO:0000313" key="8">
    <source>
        <dbReference type="EMBL" id="AHG91908.1"/>
    </source>
</evidence>
<dbReference type="eggNOG" id="COG1215">
    <property type="taxonomic scope" value="Bacteria"/>
</dbReference>
<accession>W0RQS2</accession>
<dbReference type="GO" id="GO:0005886">
    <property type="term" value="C:plasma membrane"/>
    <property type="evidence" value="ECO:0007669"/>
    <property type="project" value="UniProtKB-SubCell"/>
</dbReference>
<evidence type="ECO:0000256" key="1">
    <source>
        <dbReference type="ARBA" id="ARBA00004236"/>
    </source>
</evidence>
<feature type="transmembrane region" description="Helical" evidence="6">
    <location>
        <begin position="287"/>
        <end position="310"/>
    </location>
</feature>
<dbReference type="Pfam" id="PF00535">
    <property type="entry name" value="Glycos_transf_2"/>
    <property type="match status" value="1"/>
</dbReference>
<dbReference type="Gene3D" id="3.90.550.10">
    <property type="entry name" value="Spore Coat Polysaccharide Biosynthesis Protein SpsA, Chain A"/>
    <property type="match status" value="1"/>
</dbReference>
<dbReference type="AlphaFoldDB" id="W0RQS2"/>
<feature type="domain" description="Glycosyltransferase 2-like" evidence="7">
    <location>
        <begin position="42"/>
        <end position="169"/>
    </location>
</feature>
<dbReference type="InParanoid" id="W0RQS2"/>
<dbReference type="CDD" id="cd00761">
    <property type="entry name" value="Glyco_tranf_GTA_type"/>
    <property type="match status" value="1"/>
</dbReference>
<keyword evidence="5 6" id="KW-0472">Membrane</keyword>
<dbReference type="RefSeq" id="WP_025413341.1">
    <property type="nucleotide sequence ID" value="NZ_CP007128.1"/>
</dbReference>
<gene>
    <name evidence="8" type="ORF">J421_4371</name>
</gene>
<dbReference type="InterPro" id="IPR001173">
    <property type="entry name" value="Glyco_trans_2-like"/>
</dbReference>
<keyword evidence="3" id="KW-0328">Glycosyltransferase</keyword>
<dbReference type="PANTHER" id="PTHR43646">
    <property type="entry name" value="GLYCOSYLTRANSFERASE"/>
    <property type="match status" value="1"/>
</dbReference>
<dbReference type="PANTHER" id="PTHR43646:SF2">
    <property type="entry name" value="GLYCOSYLTRANSFERASE 2-LIKE DOMAIN-CONTAINING PROTEIN"/>
    <property type="match status" value="1"/>
</dbReference>
<keyword evidence="6" id="KW-1133">Transmembrane helix</keyword>
<dbReference type="STRING" id="861299.J421_4371"/>
<feature type="transmembrane region" description="Helical" evidence="6">
    <location>
        <begin position="345"/>
        <end position="367"/>
    </location>
</feature>
<name>W0RQS2_9BACT</name>
<comment type="subcellular location">
    <subcellularLocation>
        <location evidence="1">Cell membrane</location>
    </subcellularLocation>
</comment>
<dbReference type="Proteomes" id="UP000019151">
    <property type="component" value="Chromosome"/>
</dbReference>
<keyword evidence="9" id="KW-1185">Reference proteome</keyword>
<sequence>MRAAGAAWPWLAAPALVWWRARGSRTLDEEPGTAGADAPLVSVIVPARNEAPNIARCVRSVLDTTYARLELVVVDDQSTDDTAALARAAIGGEPRGRVIATPPLPAGWFGKPWACTTGAEAARGEILLFADADTTHAPDLVTRAVHALRRRGGGLLSVVGRQELGTFWERLVQPQVLAVLLGRYGGTERVNRSRRVVDKIANGQCLLVDRATYDATGGHGAVRGAVAEDLRLAQHVFARGFPVHLVLGERQLATRMYTSLGELVRGWRKNVYAGGRDAMPLGRVGRAVFPLLLLLPPLMSLAPAVALLLIPMAGIPPDVARAAIVAQAASLAFWLGAYRRGGVPAAYALLAPVGAAVLLAIVVQAIARGRRVEWRGREYVSA</sequence>
<dbReference type="OrthoDB" id="9800276at2"/>
<evidence type="ECO:0000256" key="2">
    <source>
        <dbReference type="ARBA" id="ARBA00022475"/>
    </source>
</evidence>
<dbReference type="KEGG" id="gba:J421_4371"/>
<protein>
    <submittedName>
        <fullName evidence="8">Glycosyl transferase family 2</fullName>
    </submittedName>
</protein>
<evidence type="ECO:0000259" key="7">
    <source>
        <dbReference type="Pfam" id="PF00535"/>
    </source>
</evidence>
<evidence type="ECO:0000256" key="4">
    <source>
        <dbReference type="ARBA" id="ARBA00022679"/>
    </source>
</evidence>
<proteinExistence type="predicted"/>
<reference evidence="8 9" key="1">
    <citation type="journal article" date="2014" name="Genome Announc.">
        <title>Genome Sequence and Methylome of Soil Bacterium Gemmatirosa kalamazoonensis KBS708T, a Member of the Rarely Cultivated Gemmatimonadetes Phylum.</title>
        <authorList>
            <person name="Debruyn J.M."/>
            <person name="Radosevich M."/>
            <person name="Wommack K.E."/>
            <person name="Polson S.W."/>
            <person name="Hauser L.J."/>
            <person name="Fawaz M.N."/>
            <person name="Korlach J."/>
            <person name="Tsai Y.C."/>
        </authorList>
    </citation>
    <scope>NUCLEOTIDE SEQUENCE [LARGE SCALE GENOMIC DNA]</scope>
    <source>
        <strain evidence="8 9">KBS708</strain>
    </source>
</reference>
<dbReference type="EMBL" id="CP007128">
    <property type="protein sequence ID" value="AHG91908.1"/>
    <property type="molecule type" value="Genomic_DNA"/>
</dbReference>
<evidence type="ECO:0000256" key="5">
    <source>
        <dbReference type="ARBA" id="ARBA00023136"/>
    </source>
</evidence>
<keyword evidence="2" id="KW-1003">Cell membrane</keyword>
<dbReference type="GO" id="GO:0016757">
    <property type="term" value="F:glycosyltransferase activity"/>
    <property type="evidence" value="ECO:0007669"/>
    <property type="project" value="UniProtKB-KW"/>
</dbReference>
<dbReference type="PATRIC" id="fig|861299.3.peg.4425"/>
<organism evidence="8 9">
    <name type="scientific">Gemmatirosa kalamazoonensis</name>
    <dbReference type="NCBI Taxonomy" id="861299"/>
    <lineage>
        <taxon>Bacteria</taxon>
        <taxon>Pseudomonadati</taxon>
        <taxon>Gemmatimonadota</taxon>
        <taxon>Gemmatimonadia</taxon>
        <taxon>Gemmatimonadales</taxon>
        <taxon>Gemmatimonadaceae</taxon>
        <taxon>Gemmatirosa</taxon>
    </lineage>
</organism>
<evidence type="ECO:0000256" key="3">
    <source>
        <dbReference type="ARBA" id="ARBA00022676"/>
    </source>
</evidence>
<dbReference type="SUPFAM" id="SSF53448">
    <property type="entry name" value="Nucleotide-diphospho-sugar transferases"/>
    <property type="match status" value="1"/>
</dbReference>
<evidence type="ECO:0000256" key="6">
    <source>
        <dbReference type="SAM" id="Phobius"/>
    </source>
</evidence>
<dbReference type="InterPro" id="IPR029044">
    <property type="entry name" value="Nucleotide-diphossugar_trans"/>
</dbReference>
<evidence type="ECO:0000313" key="9">
    <source>
        <dbReference type="Proteomes" id="UP000019151"/>
    </source>
</evidence>
<dbReference type="HOGENOM" id="CLU_038143_0_0_0"/>